<dbReference type="InterPro" id="IPR036291">
    <property type="entry name" value="NAD(P)-bd_dom_sf"/>
</dbReference>
<dbReference type="PANTHER" id="PTHR14239">
    <property type="entry name" value="DUDULIN-RELATED"/>
    <property type="match status" value="1"/>
</dbReference>
<dbReference type="InterPro" id="IPR028939">
    <property type="entry name" value="P5C_Rdtase_cat_N"/>
</dbReference>
<comment type="caution">
    <text evidence="4">The sequence shown here is derived from an EMBL/GenBank/DDBJ whole genome shotgun (WGS) entry which is preliminary data.</text>
</comment>
<dbReference type="Gene3D" id="3.40.50.720">
    <property type="entry name" value="NAD(P)-binding Rossmann-like Domain"/>
    <property type="match status" value="1"/>
</dbReference>
<keyword evidence="1" id="KW-0560">Oxidoreductase</keyword>
<proteinExistence type="predicted"/>
<dbReference type="InterPro" id="IPR051267">
    <property type="entry name" value="STEAP_metalloreductase"/>
</dbReference>
<dbReference type="RefSeq" id="WP_378041954.1">
    <property type="nucleotide sequence ID" value="NZ_JBHLWH010000031.1"/>
</dbReference>
<dbReference type="PANTHER" id="PTHR14239:SF0">
    <property type="entry name" value="F420-DEPENDENT NADP REDUCTASE"/>
    <property type="match status" value="1"/>
</dbReference>
<evidence type="ECO:0000259" key="3">
    <source>
        <dbReference type="Pfam" id="PF03807"/>
    </source>
</evidence>
<gene>
    <name evidence="4" type="ORF">ACFFX0_23215</name>
</gene>
<keyword evidence="5" id="KW-1185">Reference proteome</keyword>
<dbReference type="EMBL" id="JBHMFI010000001">
    <property type="protein sequence ID" value="MFB9073944.1"/>
    <property type="molecule type" value="Genomic_DNA"/>
</dbReference>
<protein>
    <submittedName>
        <fullName evidence="4">NADPH-dependent F420 reductase</fullName>
    </submittedName>
</protein>
<evidence type="ECO:0000313" key="5">
    <source>
        <dbReference type="Proteomes" id="UP001589575"/>
    </source>
</evidence>
<sequence>MTGLPGTPRPLNILGAGRAGTSLARAAASAGLPVRIASSRPPTAMRLHLAQYAPRATAVAAEEIAQDGTEQPIVVLLVPQEDLDSVDPDWLDGCLLVDATNRWAEEPLPSWLQSALDAGWSSSAVLAARFSGATVVKALNHISHWDLDTAGRSPGPVRRALGVASDSEEAAAAVGRLAGDLGFAPVLLPGLAAGRALEPDGPVFNQPMSAPDLARLTGGTVVQD</sequence>
<evidence type="ECO:0000256" key="2">
    <source>
        <dbReference type="SAM" id="MobiDB-lite"/>
    </source>
</evidence>
<dbReference type="SUPFAM" id="SSF51735">
    <property type="entry name" value="NAD(P)-binding Rossmann-fold domains"/>
    <property type="match status" value="1"/>
</dbReference>
<feature type="region of interest" description="Disordered" evidence="2">
    <location>
        <begin position="203"/>
        <end position="224"/>
    </location>
</feature>
<name>A0ABV5G4X3_9MICC</name>
<evidence type="ECO:0000256" key="1">
    <source>
        <dbReference type="ARBA" id="ARBA00023002"/>
    </source>
</evidence>
<feature type="domain" description="Pyrroline-5-carboxylate reductase catalytic N-terminal" evidence="3">
    <location>
        <begin position="12"/>
        <end position="101"/>
    </location>
</feature>
<evidence type="ECO:0000313" key="4">
    <source>
        <dbReference type="EMBL" id="MFB9073944.1"/>
    </source>
</evidence>
<dbReference type="Proteomes" id="UP001589575">
    <property type="component" value="Unassembled WGS sequence"/>
</dbReference>
<accession>A0ABV5G4X3</accession>
<organism evidence="4 5">
    <name type="scientific">Citricoccus parietis</name>
    <dbReference type="NCBI Taxonomy" id="592307"/>
    <lineage>
        <taxon>Bacteria</taxon>
        <taxon>Bacillati</taxon>
        <taxon>Actinomycetota</taxon>
        <taxon>Actinomycetes</taxon>
        <taxon>Micrococcales</taxon>
        <taxon>Micrococcaceae</taxon>
        <taxon>Citricoccus</taxon>
    </lineage>
</organism>
<dbReference type="Pfam" id="PF03807">
    <property type="entry name" value="F420_oxidored"/>
    <property type="match status" value="1"/>
</dbReference>
<reference evidence="4 5" key="1">
    <citation type="submission" date="2024-09" db="EMBL/GenBank/DDBJ databases">
        <authorList>
            <person name="Sun Q."/>
            <person name="Mori K."/>
        </authorList>
    </citation>
    <scope>NUCLEOTIDE SEQUENCE [LARGE SCALE GENOMIC DNA]</scope>
    <source>
        <strain evidence="4 5">CCM 7609</strain>
    </source>
</reference>